<sequence length="292" mass="31351">MSSHISDSFNPDMQQYFQCGRYRLPVNTPQARPLVMGILNVTPDSFSDGGRFHALEFALSHAEQMIADGVDIIDIGGESSRPGSPALSLEEELDRVMPAIYALRDCGKPLSIDTYKPGVMREAIAAGADLINDINGFRASGALEAVSDSDCGLCVMHMQADPQTMQFKPEYQDVVAEVSAFLSERVTVLEQAGVARNRISIDPGFGFGKTLAHNVALLQSIGDIQRKLDLPLLAGMSRKSMLGELTGKPLERRLAASLAAALAAVAQGAKIVRVHDVAETVDALAVWQAAQQ</sequence>
<comment type="similarity">
    <text evidence="9">Belongs to the DHPS family.</text>
</comment>
<accession>A0A0A1F971</accession>
<dbReference type="CDD" id="cd00739">
    <property type="entry name" value="DHPS"/>
    <property type="match status" value="1"/>
</dbReference>
<dbReference type="SUPFAM" id="SSF51717">
    <property type="entry name" value="Dihydropteroate synthetase-like"/>
    <property type="match status" value="1"/>
</dbReference>
<dbReference type="InterPro" id="IPR045031">
    <property type="entry name" value="DHP_synth-like"/>
</dbReference>
<dbReference type="AlphaFoldDB" id="A0A0A1F971"/>
<evidence type="ECO:0000259" key="10">
    <source>
        <dbReference type="PROSITE" id="PS50972"/>
    </source>
</evidence>
<name>A0A0A1F971_9BURK</name>
<evidence type="ECO:0000256" key="3">
    <source>
        <dbReference type="ARBA" id="ARBA00004763"/>
    </source>
</evidence>
<evidence type="ECO:0000256" key="9">
    <source>
        <dbReference type="RuleBase" id="RU361205"/>
    </source>
</evidence>
<comment type="catalytic activity">
    <reaction evidence="1">
        <text>(7,8-dihydropterin-6-yl)methyl diphosphate + 4-aminobenzoate = 7,8-dihydropteroate + diphosphate</text>
        <dbReference type="Rhea" id="RHEA:19949"/>
        <dbReference type="ChEBI" id="CHEBI:17836"/>
        <dbReference type="ChEBI" id="CHEBI:17839"/>
        <dbReference type="ChEBI" id="CHEBI:33019"/>
        <dbReference type="ChEBI" id="CHEBI:72950"/>
        <dbReference type="EC" id="2.5.1.15"/>
    </reaction>
</comment>
<proteinExistence type="inferred from homology"/>
<dbReference type="InterPro" id="IPR006390">
    <property type="entry name" value="DHP_synth_dom"/>
</dbReference>
<dbReference type="NCBIfam" id="TIGR01496">
    <property type="entry name" value="DHPS"/>
    <property type="match status" value="1"/>
</dbReference>
<dbReference type="GO" id="GO:0046654">
    <property type="term" value="P:tetrahydrofolate biosynthetic process"/>
    <property type="evidence" value="ECO:0007669"/>
    <property type="project" value="UniProtKB-UniPathway"/>
</dbReference>
<evidence type="ECO:0000256" key="6">
    <source>
        <dbReference type="ARBA" id="ARBA00022723"/>
    </source>
</evidence>
<dbReference type="Pfam" id="PF00809">
    <property type="entry name" value="Pterin_bind"/>
    <property type="match status" value="1"/>
</dbReference>
<dbReference type="HOGENOM" id="CLU_008023_0_3_4"/>
<dbReference type="InterPro" id="IPR011005">
    <property type="entry name" value="Dihydropteroate_synth-like_sf"/>
</dbReference>
<gene>
    <name evidence="11" type="ORF">LT85_2100</name>
</gene>
<dbReference type="GO" id="GO:0046656">
    <property type="term" value="P:folic acid biosynthetic process"/>
    <property type="evidence" value="ECO:0007669"/>
    <property type="project" value="UniProtKB-KW"/>
</dbReference>
<keyword evidence="8 9" id="KW-0289">Folate biosynthesis</keyword>
<protein>
    <recommendedName>
        <fullName evidence="4 9">Dihydropteroate synthase</fullName>
        <shortName evidence="9">DHPS</shortName>
        <ecNumber evidence="4 9">2.5.1.15</ecNumber>
    </recommendedName>
    <alternativeName>
        <fullName evidence="9">Dihydropteroate pyrophosphorylase</fullName>
    </alternativeName>
</protein>
<evidence type="ECO:0000256" key="4">
    <source>
        <dbReference type="ARBA" id="ARBA00012458"/>
    </source>
</evidence>
<dbReference type="STRING" id="279058.LT85_2100"/>
<keyword evidence="12" id="KW-1185">Reference proteome</keyword>
<evidence type="ECO:0000256" key="2">
    <source>
        <dbReference type="ARBA" id="ARBA00001946"/>
    </source>
</evidence>
<evidence type="ECO:0000256" key="1">
    <source>
        <dbReference type="ARBA" id="ARBA00000012"/>
    </source>
</evidence>
<dbReference type="GO" id="GO:0004156">
    <property type="term" value="F:dihydropteroate synthase activity"/>
    <property type="evidence" value="ECO:0007669"/>
    <property type="project" value="UniProtKB-EC"/>
</dbReference>
<dbReference type="EMBL" id="CP009962">
    <property type="protein sequence ID" value="AIY41258.1"/>
    <property type="molecule type" value="Genomic_DNA"/>
</dbReference>
<dbReference type="PANTHER" id="PTHR20941:SF1">
    <property type="entry name" value="FOLIC ACID SYNTHESIS PROTEIN FOL1"/>
    <property type="match status" value="1"/>
</dbReference>
<dbReference type="EC" id="2.5.1.15" evidence="4 9"/>
<reference evidence="12" key="1">
    <citation type="journal article" date="2014" name="Soil Biol. Biochem.">
        <title>Structure and function of bacterial communities in ageing soils: Insights from the Mendocino ecological staircase.</title>
        <authorList>
            <person name="Uroz S."/>
            <person name="Tech J.J."/>
            <person name="Sawaya N.A."/>
            <person name="Frey-Klett P."/>
            <person name="Leveau J.H.J."/>
        </authorList>
    </citation>
    <scope>NUCLEOTIDE SEQUENCE [LARGE SCALE GENOMIC DNA]</scope>
    <source>
        <strain evidence="12">Cal35</strain>
    </source>
</reference>
<dbReference type="Proteomes" id="UP000030302">
    <property type="component" value="Chromosome"/>
</dbReference>
<evidence type="ECO:0000256" key="7">
    <source>
        <dbReference type="ARBA" id="ARBA00022842"/>
    </source>
</evidence>
<dbReference type="GO" id="GO:0005829">
    <property type="term" value="C:cytosol"/>
    <property type="evidence" value="ECO:0007669"/>
    <property type="project" value="TreeGrafter"/>
</dbReference>
<dbReference type="PROSITE" id="PS50972">
    <property type="entry name" value="PTERIN_BINDING"/>
    <property type="match status" value="1"/>
</dbReference>
<organism evidence="11 12">
    <name type="scientific">Collimonas arenae</name>
    <dbReference type="NCBI Taxonomy" id="279058"/>
    <lineage>
        <taxon>Bacteria</taxon>
        <taxon>Pseudomonadati</taxon>
        <taxon>Pseudomonadota</taxon>
        <taxon>Betaproteobacteria</taxon>
        <taxon>Burkholderiales</taxon>
        <taxon>Oxalobacteraceae</taxon>
        <taxon>Collimonas</taxon>
    </lineage>
</organism>
<dbReference type="PROSITE" id="PS00792">
    <property type="entry name" value="DHPS_1"/>
    <property type="match status" value="1"/>
</dbReference>
<evidence type="ECO:0000313" key="11">
    <source>
        <dbReference type="EMBL" id="AIY41258.1"/>
    </source>
</evidence>
<dbReference type="InterPro" id="IPR000489">
    <property type="entry name" value="Pterin-binding_dom"/>
</dbReference>
<dbReference type="PANTHER" id="PTHR20941">
    <property type="entry name" value="FOLATE SYNTHESIS PROTEINS"/>
    <property type="match status" value="1"/>
</dbReference>
<evidence type="ECO:0000256" key="5">
    <source>
        <dbReference type="ARBA" id="ARBA00022679"/>
    </source>
</evidence>
<dbReference type="UniPathway" id="UPA00077">
    <property type="reaction ID" value="UER00156"/>
</dbReference>
<dbReference type="PROSITE" id="PS00793">
    <property type="entry name" value="DHPS_2"/>
    <property type="match status" value="1"/>
</dbReference>
<comment type="function">
    <text evidence="9">Catalyzes the condensation of para-aminobenzoate (pABA) with 6-hydroxymethyl-7,8-dihydropterin diphosphate (DHPt-PP) to form 7,8-dihydropteroate (H2Pte), the immediate precursor of folate derivatives.</text>
</comment>
<keyword evidence="5 9" id="KW-0808">Transferase</keyword>
<keyword evidence="7 9" id="KW-0460">Magnesium</keyword>
<evidence type="ECO:0000313" key="12">
    <source>
        <dbReference type="Proteomes" id="UP000030302"/>
    </source>
</evidence>
<feature type="domain" description="Pterin-binding" evidence="10">
    <location>
        <begin position="33"/>
        <end position="285"/>
    </location>
</feature>
<dbReference type="GO" id="GO:0046872">
    <property type="term" value="F:metal ion binding"/>
    <property type="evidence" value="ECO:0007669"/>
    <property type="project" value="UniProtKB-KW"/>
</dbReference>
<keyword evidence="6 9" id="KW-0479">Metal-binding</keyword>
<dbReference type="Gene3D" id="3.20.20.20">
    <property type="entry name" value="Dihydropteroate synthase-like"/>
    <property type="match status" value="1"/>
</dbReference>
<comment type="pathway">
    <text evidence="3 9">Cofactor biosynthesis; tetrahydrofolate biosynthesis; 7,8-dihydrofolate from 2-amino-4-hydroxy-6-hydroxymethyl-7,8-dihydropteridine diphosphate and 4-aminobenzoate: step 1/2.</text>
</comment>
<dbReference type="KEGG" id="care:LT85_2100"/>
<evidence type="ECO:0000256" key="8">
    <source>
        <dbReference type="ARBA" id="ARBA00022909"/>
    </source>
</evidence>
<comment type="cofactor">
    <cofactor evidence="2 9">
        <name>Mg(2+)</name>
        <dbReference type="ChEBI" id="CHEBI:18420"/>
    </cofactor>
</comment>